<keyword evidence="3" id="KW-0963">Cytoplasm</keyword>
<evidence type="ECO:0000256" key="2">
    <source>
        <dbReference type="ARBA" id="ARBA00010752"/>
    </source>
</evidence>
<reference evidence="12 13" key="1">
    <citation type="submission" date="2020-09" db="EMBL/GenBank/DDBJ databases">
        <title>Diversity and distribution of actinomycetes associated with coral in the coast of Hainan.</title>
        <authorList>
            <person name="Li F."/>
        </authorList>
    </citation>
    <scope>NUCLEOTIDE SEQUENCE [LARGE SCALE GENOMIC DNA]</scope>
    <source>
        <strain evidence="12 13">HNM0947</strain>
    </source>
</reference>
<protein>
    <submittedName>
        <fullName evidence="12">DNA polymerase III subunit beta</fullName>
        <ecNumber evidence="12">2.7.7.7</ecNumber>
    </submittedName>
</protein>
<keyword evidence="13" id="KW-1185">Reference proteome</keyword>
<dbReference type="GO" id="GO:0003887">
    <property type="term" value="F:DNA-directed DNA polymerase activity"/>
    <property type="evidence" value="ECO:0007669"/>
    <property type="project" value="UniProtKB-EC"/>
</dbReference>
<dbReference type="PANTHER" id="PTHR30478:SF0">
    <property type="entry name" value="BETA SLIDING CLAMP"/>
    <property type="match status" value="1"/>
</dbReference>
<gene>
    <name evidence="12" type="primary">dnaN</name>
    <name evidence="12" type="ORF">IDM40_00425</name>
</gene>
<dbReference type="InterPro" id="IPR022634">
    <property type="entry name" value="DNA_polIII_beta_N"/>
</dbReference>
<keyword evidence="5 12" id="KW-0548">Nucleotidyltransferase</keyword>
<evidence type="ECO:0000259" key="11">
    <source>
        <dbReference type="Pfam" id="PF02768"/>
    </source>
</evidence>
<dbReference type="Pfam" id="PF02767">
    <property type="entry name" value="DNA_pol3_beta_2"/>
    <property type="match status" value="1"/>
</dbReference>
<evidence type="ECO:0000256" key="7">
    <source>
        <dbReference type="ARBA" id="ARBA00022932"/>
    </source>
</evidence>
<evidence type="ECO:0000256" key="8">
    <source>
        <dbReference type="ARBA" id="ARBA00023125"/>
    </source>
</evidence>
<dbReference type="Pfam" id="PF00712">
    <property type="entry name" value="DNA_pol3_beta"/>
    <property type="match status" value="1"/>
</dbReference>
<comment type="subcellular location">
    <subcellularLocation>
        <location evidence="1">Cytoplasm</location>
    </subcellularLocation>
</comment>
<dbReference type="PANTHER" id="PTHR30478">
    <property type="entry name" value="DNA POLYMERASE III SUBUNIT BETA"/>
    <property type="match status" value="1"/>
</dbReference>
<organism evidence="12 13">
    <name type="scientific">Nocardiopsis coralli</name>
    <dbReference type="NCBI Taxonomy" id="2772213"/>
    <lineage>
        <taxon>Bacteria</taxon>
        <taxon>Bacillati</taxon>
        <taxon>Actinomycetota</taxon>
        <taxon>Actinomycetes</taxon>
        <taxon>Streptosporangiales</taxon>
        <taxon>Nocardiopsidaceae</taxon>
        <taxon>Nocardiopsis</taxon>
    </lineage>
</organism>
<dbReference type="RefSeq" id="WP_193119834.1">
    <property type="nucleotide sequence ID" value="NZ_JADBGI010000001.1"/>
</dbReference>
<accession>A0ABR9P061</accession>
<evidence type="ECO:0000313" key="13">
    <source>
        <dbReference type="Proteomes" id="UP000806528"/>
    </source>
</evidence>
<evidence type="ECO:0000259" key="9">
    <source>
        <dbReference type="Pfam" id="PF00712"/>
    </source>
</evidence>
<keyword evidence="4 12" id="KW-0808">Transferase</keyword>
<evidence type="ECO:0000259" key="10">
    <source>
        <dbReference type="Pfam" id="PF02767"/>
    </source>
</evidence>
<dbReference type="EMBL" id="JADBGI010000001">
    <property type="protein sequence ID" value="MBE2997170.1"/>
    <property type="molecule type" value="Genomic_DNA"/>
</dbReference>
<dbReference type="InterPro" id="IPR046938">
    <property type="entry name" value="DNA_clamp_sf"/>
</dbReference>
<feature type="domain" description="DNA polymerase III beta sliding clamp C-terminal" evidence="11">
    <location>
        <begin position="280"/>
        <end position="393"/>
    </location>
</feature>
<keyword evidence="7" id="KW-0239">DNA-directed DNA polymerase</keyword>
<feature type="domain" description="DNA polymerase III beta sliding clamp N-terminal" evidence="9">
    <location>
        <begin position="21"/>
        <end position="147"/>
    </location>
</feature>
<evidence type="ECO:0000256" key="6">
    <source>
        <dbReference type="ARBA" id="ARBA00022705"/>
    </source>
</evidence>
<dbReference type="InterPro" id="IPR022635">
    <property type="entry name" value="DNA_polIII_beta_C"/>
</dbReference>
<sequence>MTEVLERTHNTTDHPTAAMAAFTLTRAELVEALSTVGAAVPKRPAVPCMAGVLLESNGPDLWVSGYDYATSVTVRIPDAVDSPGRVLVSHSELSKLLKALVKGLGKRAADGLPVTVRNEDDQYAAVELAGSTIPMELFPVDDYPSLPATPPAFASIDGAQFAHETRRVLRAASGDDTLPMLTGMKIDITQGGLKFAATDRYRLAVGHVPGKIHTDTAPESGALIDGASLGTLLPQLRGTHVRVGYGSGKAGDLVSLESGPVTIITRLHNGGEFVKYSDHLPTEAPTTVTVDRAELLTQIQRAAAVLSAKGHKAHPVTLAVDTNTVSVAPHLGCEAHQVRTREMPATVTGPGAVTIAVNPKFFTDAVESFRGDTLTLHIRAYDKPVLITDTPDGLSDHAEFRHLVMPQRIST</sequence>
<dbReference type="Proteomes" id="UP000806528">
    <property type="component" value="Unassembled WGS sequence"/>
</dbReference>
<evidence type="ECO:0000256" key="1">
    <source>
        <dbReference type="ARBA" id="ARBA00004496"/>
    </source>
</evidence>
<proteinExistence type="inferred from homology"/>
<name>A0ABR9P061_9ACTN</name>
<dbReference type="EC" id="2.7.7.7" evidence="12"/>
<dbReference type="CDD" id="cd00140">
    <property type="entry name" value="beta_clamp"/>
    <property type="match status" value="1"/>
</dbReference>
<dbReference type="NCBIfam" id="TIGR00663">
    <property type="entry name" value="dnan"/>
    <property type="match status" value="1"/>
</dbReference>
<dbReference type="InterPro" id="IPR001001">
    <property type="entry name" value="DNA_polIII_beta"/>
</dbReference>
<dbReference type="SUPFAM" id="SSF55979">
    <property type="entry name" value="DNA clamp"/>
    <property type="match status" value="3"/>
</dbReference>
<evidence type="ECO:0000256" key="5">
    <source>
        <dbReference type="ARBA" id="ARBA00022695"/>
    </source>
</evidence>
<feature type="domain" description="DNA polymerase III beta sliding clamp central" evidence="10">
    <location>
        <begin position="157"/>
        <end position="214"/>
    </location>
</feature>
<comment type="caution">
    <text evidence="12">The sequence shown here is derived from an EMBL/GenBank/DDBJ whole genome shotgun (WGS) entry which is preliminary data.</text>
</comment>
<dbReference type="InterPro" id="IPR022637">
    <property type="entry name" value="DNA_polIII_beta_cen"/>
</dbReference>
<keyword evidence="8" id="KW-0238">DNA-binding</keyword>
<dbReference type="Pfam" id="PF02768">
    <property type="entry name" value="DNA_pol3_beta_3"/>
    <property type="match status" value="1"/>
</dbReference>
<evidence type="ECO:0000313" key="12">
    <source>
        <dbReference type="EMBL" id="MBE2997170.1"/>
    </source>
</evidence>
<evidence type="ECO:0000256" key="3">
    <source>
        <dbReference type="ARBA" id="ARBA00022490"/>
    </source>
</evidence>
<evidence type="ECO:0000256" key="4">
    <source>
        <dbReference type="ARBA" id="ARBA00022679"/>
    </source>
</evidence>
<dbReference type="SMART" id="SM00480">
    <property type="entry name" value="POL3Bc"/>
    <property type="match status" value="1"/>
</dbReference>
<keyword evidence="6" id="KW-0235">DNA replication</keyword>
<comment type="similarity">
    <text evidence="2">Belongs to the beta sliding clamp family.</text>
</comment>
<dbReference type="Gene3D" id="3.10.150.10">
    <property type="entry name" value="DNA Polymerase III, subunit A, domain 2"/>
    <property type="match status" value="3"/>
</dbReference>